<feature type="transmembrane region" description="Helical" evidence="1">
    <location>
        <begin position="310"/>
        <end position="331"/>
    </location>
</feature>
<keyword evidence="1" id="KW-0812">Transmembrane</keyword>
<name>A0ABS0IQR9_9GAMM</name>
<evidence type="ECO:0000313" key="2">
    <source>
        <dbReference type="EMBL" id="MBG2878325.1"/>
    </source>
</evidence>
<keyword evidence="1" id="KW-0472">Membrane</keyword>
<feature type="transmembrane region" description="Helical" evidence="1">
    <location>
        <begin position="363"/>
        <end position="380"/>
    </location>
</feature>
<feature type="transmembrane region" description="Helical" evidence="1">
    <location>
        <begin position="127"/>
        <end position="147"/>
    </location>
</feature>
<keyword evidence="3" id="KW-1185">Reference proteome</keyword>
<evidence type="ECO:0000256" key="1">
    <source>
        <dbReference type="SAM" id="Phobius"/>
    </source>
</evidence>
<organism evidence="2 3">
    <name type="scientific">Proteus alimentorum</name>
    <dbReference type="NCBI Taxonomy" id="1973495"/>
    <lineage>
        <taxon>Bacteria</taxon>
        <taxon>Pseudomonadati</taxon>
        <taxon>Pseudomonadota</taxon>
        <taxon>Gammaproteobacteria</taxon>
        <taxon>Enterobacterales</taxon>
        <taxon>Morganellaceae</taxon>
        <taxon>Proteus</taxon>
    </lineage>
</organism>
<protein>
    <submittedName>
        <fullName evidence="2">Oligosaccharide repeat unit polymerase</fullName>
    </submittedName>
</protein>
<feature type="transmembrane region" description="Helical" evidence="1">
    <location>
        <begin position="206"/>
        <end position="225"/>
    </location>
</feature>
<comment type="caution">
    <text evidence="2">The sequence shown here is derived from an EMBL/GenBank/DDBJ whole genome shotgun (WGS) entry which is preliminary data.</text>
</comment>
<feature type="transmembrane region" description="Helical" evidence="1">
    <location>
        <begin position="95"/>
        <end position="115"/>
    </location>
</feature>
<keyword evidence="1" id="KW-1133">Transmembrane helix</keyword>
<dbReference type="Proteomes" id="UP000614721">
    <property type="component" value="Unassembled WGS sequence"/>
</dbReference>
<dbReference type="EMBL" id="JADSJP010000004">
    <property type="protein sequence ID" value="MBG2878325.1"/>
    <property type="molecule type" value="Genomic_DNA"/>
</dbReference>
<feature type="transmembrane region" description="Helical" evidence="1">
    <location>
        <begin position="62"/>
        <end position="83"/>
    </location>
</feature>
<dbReference type="RefSeq" id="WP_196566833.1">
    <property type="nucleotide sequence ID" value="NZ_JADRYY010000008.1"/>
</dbReference>
<evidence type="ECO:0000313" key="3">
    <source>
        <dbReference type="Proteomes" id="UP000614721"/>
    </source>
</evidence>
<gene>
    <name evidence="2" type="ORF">I4902_03455</name>
</gene>
<accession>A0ABS0IQR9</accession>
<sequence length="397" mass="45902">MLIFIALILFFSPIIFYKSNLIKLFLVIYSYPIFIISMMCFNYDVGRIIKQTGLNYYNKQDIITSITPLIISYISILLILIPYRKKTFNLKPISLGIPSRLILFLIFFIISFIAYPKAMGISDTVRYNLIFGSWGGIFNVLSIFIIFSKSKKYDIINILTYSVLIICFLSGERADTIITIILLFLLKKDNNCNIVEKNISTIKLSLILIFFSVFGSFIGVIRADTQIQDLSLFITKSLLSVGTVIDVIHVYLSSIWYVEYNGHSFVPLNNILKSFIPFAGGGGVGSEENITWFLNNYIPNVGGGLFYSPFYIAFSSYGVFLFNIFYILFFISTFKTNNNYIKYIFIIFFIMQCRIQWYGVTYFFTSLKLTILFIIIIYFLKKVTKNKLNNEKNIIHK</sequence>
<reference evidence="2 3" key="1">
    <citation type="submission" date="2020-11" db="EMBL/GenBank/DDBJ databases">
        <title>Enhanced detection system for hospital associated transmission using whole genome sequencing surveillance.</title>
        <authorList>
            <person name="Harrison L.H."/>
            <person name="Van Tyne D."/>
            <person name="Marsh J.W."/>
            <person name="Griffith M.P."/>
            <person name="Snyder D.J."/>
            <person name="Cooper V.S."/>
            <person name="Mustapha M."/>
        </authorList>
    </citation>
    <scope>NUCLEOTIDE SEQUENCE [LARGE SCALE GENOMIC DNA]</scope>
    <source>
        <strain evidence="2 3">PR00075</strain>
    </source>
</reference>
<feature type="transmembrane region" description="Helical" evidence="1">
    <location>
        <begin position="159"/>
        <end position="186"/>
    </location>
</feature>
<feature type="transmembrane region" description="Helical" evidence="1">
    <location>
        <begin position="237"/>
        <end position="258"/>
    </location>
</feature>
<feature type="transmembrane region" description="Helical" evidence="1">
    <location>
        <begin position="340"/>
        <end position="357"/>
    </location>
</feature>
<proteinExistence type="predicted"/>